<sequence>MVFNLNGMNCFISFICLIGVFLLVQCNKSAGEEEVHYDTIQQQQKADTVQKDTVVKKEIKYHAFVVKNKNKDFKTLEKMYSQEELHAILAINRLDYKNKWRADTLVVPDVLEKDFTVYSPFPKNVSAARNIQKLAMFSYSIHAYALYEKGSLIKWGPTSMGKKATPTKMGLTFTNWKKEVAISTVNSDWKLRWNFNLYNYLGIGWHQYDLPGHHASHSCVRLLEEDAYFMYTWAEQWILNKKGTVVLAKGTPVIIFGPPVFNKKPWLQLIKSPHANDYTEAEINHEIQPFLPEILKQQNIKRQYLEHVP</sequence>
<dbReference type="Gene3D" id="2.40.440.10">
    <property type="entry name" value="L,D-transpeptidase catalytic domain-like"/>
    <property type="match status" value="1"/>
</dbReference>
<evidence type="ECO:0000313" key="9">
    <source>
        <dbReference type="EMBL" id="OEL10938.1"/>
    </source>
</evidence>
<keyword evidence="6 7" id="KW-0961">Cell wall biogenesis/degradation</keyword>
<dbReference type="PANTHER" id="PTHR30582:SF2">
    <property type="entry name" value="L,D-TRANSPEPTIDASE YCIB-RELATED"/>
    <property type="match status" value="1"/>
</dbReference>
<dbReference type="Proteomes" id="UP000095601">
    <property type="component" value="Unassembled WGS sequence"/>
</dbReference>
<dbReference type="InterPro" id="IPR038063">
    <property type="entry name" value="Transpep_catalytic_dom"/>
</dbReference>
<dbReference type="PROSITE" id="PS52029">
    <property type="entry name" value="LD_TPASE"/>
    <property type="match status" value="1"/>
</dbReference>
<dbReference type="GO" id="GO:0016740">
    <property type="term" value="F:transferase activity"/>
    <property type="evidence" value="ECO:0007669"/>
    <property type="project" value="UniProtKB-KW"/>
</dbReference>
<dbReference type="GO" id="GO:0071555">
    <property type="term" value="P:cell wall organization"/>
    <property type="evidence" value="ECO:0007669"/>
    <property type="project" value="UniProtKB-UniRule"/>
</dbReference>
<dbReference type="Pfam" id="PF03734">
    <property type="entry name" value="YkuD"/>
    <property type="match status" value="1"/>
</dbReference>
<feature type="active site" description="Nucleophile" evidence="7">
    <location>
        <position position="219"/>
    </location>
</feature>
<dbReference type="PANTHER" id="PTHR30582">
    <property type="entry name" value="L,D-TRANSPEPTIDASE"/>
    <property type="match status" value="1"/>
</dbReference>
<evidence type="ECO:0000256" key="6">
    <source>
        <dbReference type="ARBA" id="ARBA00023316"/>
    </source>
</evidence>
<dbReference type="InterPro" id="IPR005490">
    <property type="entry name" value="LD_TPept_cat_dom"/>
</dbReference>
<dbReference type="CDD" id="cd16913">
    <property type="entry name" value="YkuD_like"/>
    <property type="match status" value="1"/>
</dbReference>
<gene>
    <name evidence="9" type="ORF">BHF72_2527</name>
</gene>
<evidence type="ECO:0000256" key="4">
    <source>
        <dbReference type="ARBA" id="ARBA00022960"/>
    </source>
</evidence>
<evidence type="ECO:0000256" key="5">
    <source>
        <dbReference type="ARBA" id="ARBA00022984"/>
    </source>
</evidence>
<dbReference type="EMBL" id="MKGI01000064">
    <property type="protein sequence ID" value="OEL10938.1"/>
    <property type="molecule type" value="Genomic_DNA"/>
</dbReference>
<accession>A0A1E5UDP9</accession>
<reference evidence="9 10" key="1">
    <citation type="submission" date="2016-09" db="EMBL/GenBank/DDBJ databases">
        <authorList>
            <person name="Capua I."/>
            <person name="De Benedictis P."/>
            <person name="Joannis T."/>
            <person name="Lombin L.H."/>
            <person name="Cattoli G."/>
        </authorList>
    </citation>
    <scope>NUCLEOTIDE SEQUENCE [LARGE SCALE GENOMIC DNA]</scope>
    <source>
        <strain evidence="9 10">NRS-1</strain>
    </source>
</reference>
<feature type="domain" description="L,D-TPase catalytic" evidence="8">
    <location>
        <begin position="133"/>
        <end position="256"/>
    </location>
</feature>
<evidence type="ECO:0000259" key="8">
    <source>
        <dbReference type="PROSITE" id="PS52029"/>
    </source>
</evidence>
<dbReference type="InterPro" id="IPR050979">
    <property type="entry name" value="LD-transpeptidase"/>
</dbReference>
<dbReference type="STRING" id="237258.SAMN04489756_11387"/>
<keyword evidence="3" id="KW-0808">Transferase</keyword>
<feature type="active site" description="Proton donor/acceptor" evidence="7">
    <location>
        <position position="206"/>
    </location>
</feature>
<evidence type="ECO:0000256" key="3">
    <source>
        <dbReference type="ARBA" id="ARBA00022679"/>
    </source>
</evidence>
<keyword evidence="5 7" id="KW-0573">Peptidoglycan synthesis</keyword>
<evidence type="ECO:0000256" key="7">
    <source>
        <dbReference type="PROSITE-ProRule" id="PRU01373"/>
    </source>
</evidence>
<dbReference type="GO" id="GO:0005576">
    <property type="term" value="C:extracellular region"/>
    <property type="evidence" value="ECO:0007669"/>
    <property type="project" value="TreeGrafter"/>
</dbReference>
<dbReference type="UniPathway" id="UPA00219"/>
<organism evidence="9 10">
    <name type="scientific">Cloacibacterium normanense</name>
    <dbReference type="NCBI Taxonomy" id="237258"/>
    <lineage>
        <taxon>Bacteria</taxon>
        <taxon>Pseudomonadati</taxon>
        <taxon>Bacteroidota</taxon>
        <taxon>Flavobacteriia</taxon>
        <taxon>Flavobacteriales</taxon>
        <taxon>Weeksellaceae</taxon>
    </lineage>
</organism>
<dbReference type="GO" id="GO:0008360">
    <property type="term" value="P:regulation of cell shape"/>
    <property type="evidence" value="ECO:0007669"/>
    <property type="project" value="UniProtKB-UniRule"/>
</dbReference>
<comment type="caution">
    <text evidence="9">The sequence shown here is derived from an EMBL/GenBank/DDBJ whole genome shotgun (WGS) entry which is preliminary data.</text>
</comment>
<proteinExistence type="inferred from homology"/>
<comment type="pathway">
    <text evidence="1 7">Cell wall biogenesis; peptidoglycan biosynthesis.</text>
</comment>
<name>A0A1E5UDP9_9FLAO</name>
<dbReference type="GO" id="GO:0071972">
    <property type="term" value="F:peptidoglycan L,D-transpeptidase activity"/>
    <property type="evidence" value="ECO:0007669"/>
    <property type="project" value="TreeGrafter"/>
</dbReference>
<dbReference type="PATRIC" id="fig|237258.4.peg.107"/>
<evidence type="ECO:0000256" key="2">
    <source>
        <dbReference type="ARBA" id="ARBA00005992"/>
    </source>
</evidence>
<keyword evidence="10" id="KW-1185">Reference proteome</keyword>
<dbReference type="SUPFAM" id="SSF141523">
    <property type="entry name" value="L,D-transpeptidase catalytic domain-like"/>
    <property type="match status" value="1"/>
</dbReference>
<protein>
    <submittedName>
        <fullName evidence="9">L,D-transpeptidase catalytic domain protein</fullName>
    </submittedName>
</protein>
<dbReference type="GO" id="GO:0018104">
    <property type="term" value="P:peptidoglycan-protein cross-linking"/>
    <property type="evidence" value="ECO:0007669"/>
    <property type="project" value="TreeGrafter"/>
</dbReference>
<evidence type="ECO:0000313" key="10">
    <source>
        <dbReference type="Proteomes" id="UP000095601"/>
    </source>
</evidence>
<comment type="similarity">
    <text evidence="2">Belongs to the YkuD family.</text>
</comment>
<dbReference type="AlphaFoldDB" id="A0A1E5UDP9"/>
<keyword evidence="4 7" id="KW-0133">Cell shape</keyword>
<evidence type="ECO:0000256" key="1">
    <source>
        <dbReference type="ARBA" id="ARBA00004752"/>
    </source>
</evidence>